<name>A0A553ECL2_9FLAO</name>
<dbReference type="EMBL" id="VJZT01000001">
    <property type="protein sequence ID" value="TRX42777.1"/>
    <property type="molecule type" value="Genomic_DNA"/>
</dbReference>
<evidence type="ECO:0000256" key="1">
    <source>
        <dbReference type="SAM" id="SignalP"/>
    </source>
</evidence>
<organism evidence="2 3">
    <name type="scientific">Flavobacterium restrictum</name>
    <dbReference type="NCBI Taxonomy" id="2594428"/>
    <lineage>
        <taxon>Bacteria</taxon>
        <taxon>Pseudomonadati</taxon>
        <taxon>Bacteroidota</taxon>
        <taxon>Flavobacteriia</taxon>
        <taxon>Flavobacteriales</taxon>
        <taxon>Flavobacteriaceae</taxon>
        <taxon>Flavobacterium</taxon>
    </lineage>
</organism>
<protein>
    <submittedName>
        <fullName evidence="2">DUF4251 domain-containing protein</fullName>
    </submittedName>
</protein>
<comment type="caution">
    <text evidence="2">The sequence shown here is derived from an EMBL/GenBank/DDBJ whole genome shotgun (WGS) entry which is preliminary data.</text>
</comment>
<evidence type="ECO:0000313" key="3">
    <source>
        <dbReference type="Proteomes" id="UP000316371"/>
    </source>
</evidence>
<keyword evidence="1" id="KW-0732">Signal</keyword>
<keyword evidence="3" id="KW-1185">Reference proteome</keyword>
<dbReference type="RefSeq" id="WP_144254700.1">
    <property type="nucleotide sequence ID" value="NZ_VJZT01000001.1"/>
</dbReference>
<dbReference type="InterPro" id="IPR025347">
    <property type="entry name" value="DUF4251"/>
</dbReference>
<dbReference type="Proteomes" id="UP000316371">
    <property type="component" value="Unassembled WGS sequence"/>
</dbReference>
<dbReference type="AlphaFoldDB" id="A0A553ECL2"/>
<accession>A0A553ECL2</accession>
<gene>
    <name evidence="2" type="ORF">FNW21_00125</name>
</gene>
<proteinExistence type="predicted"/>
<sequence length="171" mass="18841">MKTKIILSLSFLLALITFGFAQQETKKQRKETQKIESQKETALLIDSKTFVFVATRALPQGYKSVDLTTNPNFVQFEPAFIKSEMPYFGKATGSVAYGGGGGLDFEGIPEKYTFTKSDKSYAIKAVVRGEKDSYTISLTVFFTGNASMTISSNTRSSISYTGTISKSNKKK</sequence>
<evidence type="ECO:0000313" key="2">
    <source>
        <dbReference type="EMBL" id="TRX42777.1"/>
    </source>
</evidence>
<reference evidence="2 3" key="1">
    <citation type="submission" date="2019-07" db="EMBL/GenBank/DDBJ databases">
        <title>Novel species of Flavobacterium.</title>
        <authorList>
            <person name="Liu Q."/>
            <person name="Xin Y.-H."/>
        </authorList>
    </citation>
    <scope>NUCLEOTIDE SEQUENCE [LARGE SCALE GENOMIC DNA]</scope>
    <source>
        <strain evidence="2 3">LB1R34</strain>
    </source>
</reference>
<dbReference type="OrthoDB" id="1097715at2"/>
<feature type="chain" id="PRO_5022016132" evidence="1">
    <location>
        <begin position="22"/>
        <end position="171"/>
    </location>
</feature>
<feature type="signal peptide" evidence="1">
    <location>
        <begin position="1"/>
        <end position="21"/>
    </location>
</feature>
<dbReference type="Gene3D" id="2.40.128.410">
    <property type="match status" value="1"/>
</dbReference>
<dbReference type="Pfam" id="PF14059">
    <property type="entry name" value="DUF4251"/>
    <property type="match status" value="1"/>
</dbReference>